<reference evidence="3 4" key="1">
    <citation type="journal article" date="2020" name="Genomics">
        <title>Complete, high-quality genomes from long-read metagenomic sequencing of two wolf lichen thalli reveals enigmatic genome architecture.</title>
        <authorList>
            <person name="McKenzie S.K."/>
            <person name="Walston R.F."/>
            <person name="Allen J.L."/>
        </authorList>
    </citation>
    <scope>NUCLEOTIDE SEQUENCE [LARGE SCALE GENOMIC DNA]</scope>
    <source>
        <strain evidence="3">WasteWater1</strain>
    </source>
</reference>
<dbReference type="AlphaFoldDB" id="A0A8H6FGW0"/>
<comment type="caution">
    <text evidence="3">The sequence shown here is derived from an EMBL/GenBank/DDBJ whole genome shotgun (WGS) entry which is preliminary data.</text>
</comment>
<evidence type="ECO:0000313" key="3">
    <source>
        <dbReference type="EMBL" id="KAF6228097.1"/>
    </source>
</evidence>
<feature type="coiled-coil region" evidence="1">
    <location>
        <begin position="138"/>
        <end position="195"/>
    </location>
</feature>
<gene>
    <name evidence="3" type="ORF">HO133_007825</name>
</gene>
<feature type="compositionally biased region" description="Acidic residues" evidence="2">
    <location>
        <begin position="409"/>
        <end position="418"/>
    </location>
</feature>
<evidence type="ECO:0000256" key="2">
    <source>
        <dbReference type="SAM" id="MobiDB-lite"/>
    </source>
</evidence>
<keyword evidence="1" id="KW-0175">Coiled coil</keyword>
<evidence type="ECO:0000256" key="1">
    <source>
        <dbReference type="SAM" id="Coils"/>
    </source>
</evidence>
<name>A0A8H6FGW0_9LECA</name>
<organism evidence="3 4">
    <name type="scientific">Letharia lupina</name>
    <dbReference type="NCBI Taxonomy" id="560253"/>
    <lineage>
        <taxon>Eukaryota</taxon>
        <taxon>Fungi</taxon>
        <taxon>Dikarya</taxon>
        <taxon>Ascomycota</taxon>
        <taxon>Pezizomycotina</taxon>
        <taxon>Lecanoromycetes</taxon>
        <taxon>OSLEUM clade</taxon>
        <taxon>Lecanoromycetidae</taxon>
        <taxon>Lecanorales</taxon>
        <taxon>Lecanorineae</taxon>
        <taxon>Parmeliaceae</taxon>
        <taxon>Letharia</taxon>
    </lineage>
</organism>
<feature type="region of interest" description="Disordered" evidence="2">
    <location>
        <begin position="216"/>
        <end position="257"/>
    </location>
</feature>
<protein>
    <submittedName>
        <fullName evidence="3">Uncharacterized protein</fullName>
    </submittedName>
</protein>
<feature type="region of interest" description="Disordered" evidence="2">
    <location>
        <begin position="397"/>
        <end position="430"/>
    </location>
</feature>
<dbReference type="Proteomes" id="UP000593566">
    <property type="component" value="Unassembled WGS sequence"/>
</dbReference>
<dbReference type="GeneID" id="59336222"/>
<proteinExistence type="predicted"/>
<accession>A0A8H6FGW0</accession>
<evidence type="ECO:0000313" key="4">
    <source>
        <dbReference type="Proteomes" id="UP000593566"/>
    </source>
</evidence>
<sequence>MERVRDFVHARINKAYGLLQVFKQRLRPETTADIESGPLDLSRQSLVDGPVKDTPELDNFRVVGAFGGSNGHHFEQEQAPQPKMTKGPARFITANDGSENCMALLVTKSLMAKLGDFFEDKLQLEIKSGPLEHAKIDAREIHLSLESAKESLEKAKSQERIDELENFIEQQHPKLLKACQRRDKLEEEYRRIQRSVNLSRDHTQWVLETAMREANLLKPHRTPSPELLGEDESDIGNTKSPPQGPIAPDSENDVKSPLGEAELVRRAALEELGKRSRTLDVVQAKFDNRRCAYEDNLAKFQQGLKDGVCNYSRSDFDRRGVEYGSKITRALINAEEAFDQAEAYAKAVGAIDSQYGQPSGHYEESLPDDHMASYIATRDWGFVHDWLANVLDADMLQDPNSHDNPGYTDDGEWDEGQDGPDTARGSEDGDWEVPEAEIQDSASAIDYGFNRKNLDRWQQLCAQPQPDASPEAWDAWPEAMRMWPVNEVERRHSFGGYSCQSWDDGDELI</sequence>
<keyword evidence="4" id="KW-1185">Reference proteome</keyword>
<dbReference type="EMBL" id="JACCJB010000004">
    <property type="protein sequence ID" value="KAF6228097.1"/>
    <property type="molecule type" value="Genomic_DNA"/>
</dbReference>
<dbReference type="RefSeq" id="XP_037156031.1">
    <property type="nucleotide sequence ID" value="XM_037298695.1"/>
</dbReference>